<dbReference type="InterPro" id="IPR007419">
    <property type="entry name" value="BFD-like_2Fe2S-bd_dom"/>
</dbReference>
<sequence>MEKVEGNIMREMNFDAVIIGGGVVGCAIARELSRYDLRACVVEREEDVCSGTSKANSAIVHAGHDAVPGSLKARFNVEGNRMMEELAGELDFDFKRNGSLVLCFDEKEKPGLEELYEKGCQNGVPGLSIISGDQAREMEPNVSDSVVAALYAPSGGIVCPFGLTIALAENACDNGVEFRFLTEVKGIRRAAGGYELETENRRNGERAVMTAKYVVNAAGVYADAFHNMVSAGKIHITARKGEYCLLDKEAGGHVSHTIFQLPGKMGKGVLVTPTVHGNLLTGPTATDVEDKEAVDTTAKGLGEVMSKAVIGVKDVPFRLVITSFAGLRAHEDSDDFVIGEAADAPGFFDAAGIESPGLTSAPAIGRYVAELVAEKSGALPKAGWNGRRTGIVRPNELDKEARAALIRENPAYGTIVCRCEGVSEGEIEDAVNRTLGATSLDGIKRRVRQGMGRCQAGFCTPRTMEILARSRGMEMEEICKNAPGSEMVTGRK</sequence>
<dbReference type="InterPro" id="IPR006076">
    <property type="entry name" value="FAD-dep_OxRdtase"/>
</dbReference>
<dbReference type="Pfam" id="PF01266">
    <property type="entry name" value="DAO"/>
    <property type="match status" value="1"/>
</dbReference>
<dbReference type="InterPro" id="IPR052745">
    <property type="entry name" value="G3P_Oxidase/Oxidoreductase"/>
</dbReference>
<reference evidence="3 4" key="1">
    <citation type="submission" date="2009-01" db="EMBL/GenBank/DDBJ databases">
        <authorList>
            <person name="Fulton L."/>
            <person name="Clifton S."/>
            <person name="Fulton B."/>
            <person name="Xu J."/>
            <person name="Minx P."/>
            <person name="Pepin K.H."/>
            <person name="Johnson M."/>
            <person name="Bhonagiri V."/>
            <person name="Nash W.E."/>
            <person name="Mardis E.R."/>
            <person name="Wilson R.K."/>
        </authorList>
    </citation>
    <scope>NUCLEOTIDE SEQUENCE [LARGE SCALE GENOMIC DNA]</scope>
    <source>
        <strain evidence="3 4">DSM 15981</strain>
    </source>
</reference>
<evidence type="ECO:0000313" key="3">
    <source>
        <dbReference type="EMBL" id="EEG53124.1"/>
    </source>
</evidence>
<dbReference type="PROSITE" id="PS51257">
    <property type="entry name" value="PROKAR_LIPOPROTEIN"/>
    <property type="match status" value="1"/>
</dbReference>
<dbReference type="AlphaFoldDB" id="C0D6D8"/>
<dbReference type="EMBL" id="ACCJ01000399">
    <property type="protein sequence ID" value="EEG53124.1"/>
    <property type="molecule type" value="Genomic_DNA"/>
</dbReference>
<dbReference type="PANTHER" id="PTHR42720:SF1">
    <property type="entry name" value="GLYCEROL 3-PHOSPHATE OXIDASE"/>
    <property type="match status" value="1"/>
</dbReference>
<dbReference type="Pfam" id="PF04324">
    <property type="entry name" value="Fer2_BFD"/>
    <property type="match status" value="1"/>
</dbReference>
<proteinExistence type="predicted"/>
<dbReference type="Gene3D" id="1.10.10.1100">
    <property type="entry name" value="BFD-like [2Fe-2S]-binding domain"/>
    <property type="match status" value="1"/>
</dbReference>
<protein>
    <submittedName>
        <fullName evidence="3">FAD dependent oxidoreductase</fullName>
    </submittedName>
</protein>
<dbReference type="Gene3D" id="3.50.50.60">
    <property type="entry name" value="FAD/NAD(P)-binding domain"/>
    <property type="match status" value="1"/>
</dbReference>
<dbReference type="HOGENOM" id="CLU_024775_3_1_9"/>
<evidence type="ECO:0000259" key="1">
    <source>
        <dbReference type="Pfam" id="PF01266"/>
    </source>
</evidence>
<dbReference type="InterPro" id="IPR036188">
    <property type="entry name" value="FAD/NAD-bd_sf"/>
</dbReference>
<accession>C0D6D8</accession>
<dbReference type="SUPFAM" id="SSF51905">
    <property type="entry name" value="FAD/NAD(P)-binding domain"/>
    <property type="match status" value="1"/>
</dbReference>
<gene>
    <name evidence="3" type="ORF">CLOSTASPAR_04835</name>
</gene>
<comment type="caution">
    <text evidence="3">The sequence shown here is derived from an EMBL/GenBank/DDBJ whole genome shotgun (WGS) entry which is preliminary data.</text>
</comment>
<dbReference type="InterPro" id="IPR041854">
    <property type="entry name" value="BFD-like_2Fe2S-bd_dom_sf"/>
</dbReference>
<feature type="domain" description="FAD dependent oxidoreductase" evidence="1">
    <location>
        <begin position="15"/>
        <end position="371"/>
    </location>
</feature>
<reference evidence="3 4" key="2">
    <citation type="submission" date="2009-02" db="EMBL/GenBank/DDBJ databases">
        <title>Draft genome sequence of Clostridium asparagiforme (DSM 15981).</title>
        <authorList>
            <person name="Sudarsanam P."/>
            <person name="Ley R."/>
            <person name="Guruge J."/>
            <person name="Turnbaugh P.J."/>
            <person name="Mahowald M."/>
            <person name="Liep D."/>
            <person name="Gordon J."/>
        </authorList>
    </citation>
    <scope>NUCLEOTIDE SEQUENCE [LARGE SCALE GENOMIC DNA]</scope>
    <source>
        <strain evidence="3 4">DSM 15981</strain>
    </source>
</reference>
<dbReference type="PANTHER" id="PTHR42720">
    <property type="entry name" value="GLYCEROL-3-PHOSPHATE DEHYDROGENASE"/>
    <property type="match status" value="1"/>
</dbReference>
<feature type="domain" description="BFD-like [2Fe-2S]-binding" evidence="2">
    <location>
        <begin position="415"/>
        <end position="469"/>
    </location>
</feature>
<dbReference type="Gene3D" id="3.30.9.10">
    <property type="entry name" value="D-Amino Acid Oxidase, subunit A, domain 2"/>
    <property type="match status" value="1"/>
</dbReference>
<keyword evidence="4" id="KW-1185">Reference proteome</keyword>
<dbReference type="Proteomes" id="UP000004756">
    <property type="component" value="Unassembled WGS sequence"/>
</dbReference>
<evidence type="ECO:0000313" key="4">
    <source>
        <dbReference type="Proteomes" id="UP000004756"/>
    </source>
</evidence>
<name>C0D6D8_9FIRM</name>
<dbReference type="CDD" id="cd19946">
    <property type="entry name" value="GlpA-like_Fer2_BFD-like"/>
    <property type="match status" value="1"/>
</dbReference>
<evidence type="ECO:0000259" key="2">
    <source>
        <dbReference type="Pfam" id="PF04324"/>
    </source>
</evidence>
<organism evidence="3 4">
    <name type="scientific">[Clostridium] asparagiforme DSM 15981</name>
    <dbReference type="NCBI Taxonomy" id="518636"/>
    <lineage>
        <taxon>Bacteria</taxon>
        <taxon>Bacillati</taxon>
        <taxon>Bacillota</taxon>
        <taxon>Clostridia</taxon>
        <taxon>Lachnospirales</taxon>
        <taxon>Lachnospiraceae</taxon>
        <taxon>Enterocloster</taxon>
    </lineage>
</organism>